<feature type="transmembrane region" description="Helical" evidence="2">
    <location>
        <begin position="234"/>
        <end position="254"/>
    </location>
</feature>
<feature type="transmembrane region" description="Helical" evidence="2">
    <location>
        <begin position="333"/>
        <end position="352"/>
    </location>
</feature>
<proteinExistence type="predicted"/>
<feature type="compositionally biased region" description="Basic and acidic residues" evidence="1">
    <location>
        <begin position="1"/>
        <end position="10"/>
    </location>
</feature>
<feature type="transmembrane region" description="Helical" evidence="2">
    <location>
        <begin position="198"/>
        <end position="222"/>
    </location>
</feature>
<feature type="transmembrane region" description="Helical" evidence="2">
    <location>
        <begin position="141"/>
        <end position="163"/>
    </location>
</feature>
<keyword evidence="2" id="KW-1133">Transmembrane helix</keyword>
<evidence type="ECO:0000256" key="2">
    <source>
        <dbReference type="SAM" id="Phobius"/>
    </source>
</evidence>
<dbReference type="Proteomes" id="UP000319731">
    <property type="component" value="Unassembled WGS sequence"/>
</dbReference>
<evidence type="ECO:0000313" key="4">
    <source>
        <dbReference type="Proteomes" id="UP000319731"/>
    </source>
</evidence>
<feature type="transmembrane region" description="Helical" evidence="2">
    <location>
        <begin position="440"/>
        <end position="459"/>
    </location>
</feature>
<reference evidence="3 4" key="1">
    <citation type="journal article" date="2019" name="Sci. Rep.">
        <title>Comparative genomics of chytrid fungi reveal insights into the obligate biotrophic and pathogenic lifestyle of Synchytrium endobioticum.</title>
        <authorList>
            <person name="van de Vossenberg B.T.L.H."/>
            <person name="Warris S."/>
            <person name="Nguyen H.D.T."/>
            <person name="van Gent-Pelzer M.P.E."/>
            <person name="Joly D.L."/>
            <person name="van de Geest H.C."/>
            <person name="Bonants P.J.M."/>
            <person name="Smith D.S."/>
            <person name="Levesque C.A."/>
            <person name="van der Lee T.A.J."/>
        </authorList>
    </citation>
    <scope>NUCLEOTIDE SEQUENCE [LARGE SCALE GENOMIC DNA]</scope>
    <source>
        <strain evidence="3 4">JEL517</strain>
    </source>
</reference>
<dbReference type="AlphaFoldDB" id="A0A507C5F7"/>
<sequence>MGNLDPDRPRKLAPAFHHPHPNVPSLTIPVNTTTMNGHLIDQSAYSNSPETAVASTPDPLLPHSSYLETPIKSRQSWRASSSNTKKWTSRLVGTVKPGDEYDPVSIFTRELLEDVLYAFFLYRSTVLLDTPPLQPKTIARYLLIFIPMWYNYSLCVLDVDVLLPQDSLLATVWRLVRIFATFGAAWCGPSVFNSVEPTATAFICMACGLRVGVTAIYFVVAMGNNYSALSHEGASALLIRAAFLLPSTLLYIAGCFTLRELLWGLGILVELVLWALLGLVDYRLGSPLAHFEWQRARDRLARMSLLLPCICILDLIEVRLGVVNGVGQTKLNVSNLCYAVTGVVIIYGLFVMTRKQSALSAPGLTPAWASHKYASLFHHVSIFLHCITHAAMVMATGLQTNMLQTLYSSSLGYSFAPIVPPGAPTLAVSSSLTRRLLTRAIISTGGTSTTAPLVVRSLLTSTLITDTWQQEGVFAIGLALAMMFSTIAQWYDSTKGWKSLGRVDQTRLIVRLCFALVLAGPAVLSFSVSQTLIASSVIMGIAIFFEETLYLLTK</sequence>
<comment type="caution">
    <text evidence="3">The sequence shown here is derived from an EMBL/GenBank/DDBJ whole genome shotgun (WGS) entry which is preliminary data.</text>
</comment>
<dbReference type="RefSeq" id="XP_031025550.1">
    <property type="nucleotide sequence ID" value="XM_031168535.1"/>
</dbReference>
<feature type="transmembrane region" description="Helical" evidence="2">
    <location>
        <begin position="175"/>
        <end position="192"/>
    </location>
</feature>
<dbReference type="GeneID" id="42003832"/>
<name>A0A507C5F7_9FUNG</name>
<feature type="transmembrane region" description="Helical" evidence="2">
    <location>
        <begin position="373"/>
        <end position="398"/>
    </location>
</feature>
<evidence type="ECO:0000313" key="3">
    <source>
        <dbReference type="EMBL" id="TPX34912.1"/>
    </source>
</evidence>
<dbReference type="OrthoDB" id="10420779at2759"/>
<gene>
    <name evidence="3" type="ORF">SmJEL517_g02607</name>
</gene>
<accession>A0A507C5F7</accession>
<feature type="transmembrane region" description="Helical" evidence="2">
    <location>
        <begin position="300"/>
        <end position="321"/>
    </location>
</feature>
<feature type="transmembrane region" description="Helical" evidence="2">
    <location>
        <begin position="471"/>
        <end position="488"/>
    </location>
</feature>
<feature type="transmembrane region" description="Helical" evidence="2">
    <location>
        <begin position="410"/>
        <end position="428"/>
    </location>
</feature>
<keyword evidence="2" id="KW-0812">Transmembrane</keyword>
<dbReference type="EMBL" id="QEAO01000011">
    <property type="protein sequence ID" value="TPX34912.1"/>
    <property type="molecule type" value="Genomic_DNA"/>
</dbReference>
<keyword evidence="2" id="KW-0472">Membrane</keyword>
<feature type="region of interest" description="Disordered" evidence="1">
    <location>
        <begin position="1"/>
        <end position="30"/>
    </location>
</feature>
<protein>
    <submittedName>
        <fullName evidence="3">Uncharacterized protein</fullName>
    </submittedName>
</protein>
<feature type="transmembrane region" description="Helical" evidence="2">
    <location>
        <begin position="260"/>
        <end position="280"/>
    </location>
</feature>
<evidence type="ECO:0000256" key="1">
    <source>
        <dbReference type="SAM" id="MobiDB-lite"/>
    </source>
</evidence>
<feature type="transmembrane region" description="Helical" evidence="2">
    <location>
        <begin position="532"/>
        <end position="552"/>
    </location>
</feature>
<organism evidence="3 4">
    <name type="scientific">Synchytrium microbalum</name>
    <dbReference type="NCBI Taxonomy" id="1806994"/>
    <lineage>
        <taxon>Eukaryota</taxon>
        <taxon>Fungi</taxon>
        <taxon>Fungi incertae sedis</taxon>
        <taxon>Chytridiomycota</taxon>
        <taxon>Chytridiomycota incertae sedis</taxon>
        <taxon>Chytridiomycetes</taxon>
        <taxon>Synchytriales</taxon>
        <taxon>Synchytriaceae</taxon>
        <taxon>Synchytrium</taxon>
    </lineage>
</organism>
<keyword evidence="4" id="KW-1185">Reference proteome</keyword>